<proteinExistence type="predicted"/>
<dbReference type="AlphaFoldDB" id="A0AAU9USJ6"/>
<organism evidence="1 2">
    <name type="scientific">Euphydryas editha</name>
    <name type="common">Edith's checkerspot</name>
    <dbReference type="NCBI Taxonomy" id="104508"/>
    <lineage>
        <taxon>Eukaryota</taxon>
        <taxon>Metazoa</taxon>
        <taxon>Ecdysozoa</taxon>
        <taxon>Arthropoda</taxon>
        <taxon>Hexapoda</taxon>
        <taxon>Insecta</taxon>
        <taxon>Pterygota</taxon>
        <taxon>Neoptera</taxon>
        <taxon>Endopterygota</taxon>
        <taxon>Lepidoptera</taxon>
        <taxon>Glossata</taxon>
        <taxon>Ditrysia</taxon>
        <taxon>Papilionoidea</taxon>
        <taxon>Nymphalidae</taxon>
        <taxon>Nymphalinae</taxon>
        <taxon>Euphydryas</taxon>
    </lineage>
</organism>
<dbReference type="Proteomes" id="UP001153954">
    <property type="component" value="Unassembled WGS sequence"/>
</dbReference>
<evidence type="ECO:0000313" key="2">
    <source>
        <dbReference type="Proteomes" id="UP001153954"/>
    </source>
</evidence>
<comment type="caution">
    <text evidence="1">The sequence shown here is derived from an EMBL/GenBank/DDBJ whole genome shotgun (WGS) entry which is preliminary data.</text>
</comment>
<gene>
    <name evidence="1" type="ORF">EEDITHA_LOCUS15665</name>
</gene>
<evidence type="ECO:0000313" key="1">
    <source>
        <dbReference type="EMBL" id="CAH2100851.1"/>
    </source>
</evidence>
<sequence length="123" mass="13588">MGSTCTGFEVPFGGNGVGINSSQEAINVDAIMGENIDILALEEEVVLESKTSIDVATAINEDYNITMHENVGSIVQIGRKNKAKQHRYASKELPVKHTCSHKDKKLQCSTINMVDLRHFHRSF</sequence>
<dbReference type="EMBL" id="CAKOGL010000023">
    <property type="protein sequence ID" value="CAH2100851.1"/>
    <property type="molecule type" value="Genomic_DNA"/>
</dbReference>
<reference evidence="1" key="1">
    <citation type="submission" date="2022-03" db="EMBL/GenBank/DDBJ databases">
        <authorList>
            <person name="Tunstrom K."/>
        </authorList>
    </citation>
    <scope>NUCLEOTIDE SEQUENCE</scope>
</reference>
<protein>
    <submittedName>
        <fullName evidence="1">Uncharacterized protein</fullName>
    </submittedName>
</protein>
<accession>A0AAU9USJ6</accession>
<name>A0AAU9USJ6_EUPED</name>
<keyword evidence="2" id="KW-1185">Reference proteome</keyword>